<evidence type="ECO:0000256" key="1">
    <source>
        <dbReference type="SAM" id="Phobius"/>
    </source>
</evidence>
<proteinExistence type="predicted"/>
<accession>A0A839HPW5</accession>
<sequence length="248" mass="27523">MSPAFKVLGLLPWADWLVLASFFVAWVGYALFAKRRAERKPSILGTTNLIRRKWMLQSTFREVRLIDSVVMQSLSSSASFFASTTILILGGLLAVLGAGDKASDLVQEIPFAARTTALVFDLKLLLLTGIFVYAFFRFTWSMRQYSFAAMLVATTPELRQFNAMDEAEAQTLREGFGERAGRVAGLAAETFNDGLRAYYMSFAAIGWFFSPLVFAAATAGVIWILYRREFHSDVLALLRSASAVPPGR</sequence>
<keyword evidence="1" id="KW-0812">Transmembrane</keyword>
<feature type="transmembrane region" description="Helical" evidence="1">
    <location>
        <begin position="202"/>
        <end position="226"/>
    </location>
</feature>
<reference evidence="2 3" key="1">
    <citation type="submission" date="2020-08" db="EMBL/GenBank/DDBJ databases">
        <title>Aquariorum lacteus gen. nov., sp. nov., a new member of the family Comamonadaceae, isolated from freshwater aquarium.</title>
        <authorList>
            <person name="Chun S.-J."/>
        </authorList>
    </citation>
    <scope>NUCLEOTIDE SEQUENCE [LARGE SCALE GENOMIC DNA]</scope>
    <source>
        <strain evidence="2 3">SJAQ100</strain>
    </source>
</reference>
<dbReference type="Proteomes" id="UP000586093">
    <property type="component" value="Unassembled WGS sequence"/>
</dbReference>
<keyword evidence="1" id="KW-1133">Transmembrane helix</keyword>
<organism evidence="2 3">
    <name type="scientific">Aquariibacter albus</name>
    <dbReference type="NCBI Taxonomy" id="2759899"/>
    <lineage>
        <taxon>Bacteria</taxon>
        <taxon>Pseudomonadati</taxon>
        <taxon>Pseudomonadota</taxon>
        <taxon>Betaproteobacteria</taxon>
        <taxon>Burkholderiales</taxon>
        <taxon>Sphaerotilaceae</taxon>
        <taxon>Aquariibacter</taxon>
    </lineage>
</organism>
<feature type="transmembrane region" description="Helical" evidence="1">
    <location>
        <begin position="80"/>
        <end position="99"/>
    </location>
</feature>
<gene>
    <name evidence="2" type="ORF">H4F90_06510</name>
</gene>
<keyword evidence="3" id="KW-1185">Reference proteome</keyword>
<dbReference type="PANTHER" id="PTHR31881">
    <property type="match status" value="1"/>
</dbReference>
<comment type="caution">
    <text evidence="2">The sequence shown here is derived from an EMBL/GenBank/DDBJ whole genome shotgun (WGS) entry which is preliminary data.</text>
</comment>
<dbReference type="InterPro" id="IPR006747">
    <property type="entry name" value="DUF599"/>
</dbReference>
<dbReference type="Pfam" id="PF04654">
    <property type="entry name" value="DUF599"/>
    <property type="match status" value="1"/>
</dbReference>
<evidence type="ECO:0000313" key="2">
    <source>
        <dbReference type="EMBL" id="MBB1161628.1"/>
    </source>
</evidence>
<keyword evidence="1" id="KW-0472">Membrane</keyword>
<dbReference type="RefSeq" id="WP_182662550.1">
    <property type="nucleotide sequence ID" value="NZ_JACIVI010000001.1"/>
</dbReference>
<feature type="transmembrane region" description="Helical" evidence="1">
    <location>
        <begin position="111"/>
        <end position="136"/>
    </location>
</feature>
<dbReference type="AlphaFoldDB" id="A0A839HPW5"/>
<evidence type="ECO:0000313" key="3">
    <source>
        <dbReference type="Proteomes" id="UP000586093"/>
    </source>
</evidence>
<dbReference type="PANTHER" id="PTHR31881:SF6">
    <property type="entry name" value="OS09G0494600 PROTEIN"/>
    <property type="match status" value="1"/>
</dbReference>
<dbReference type="EMBL" id="JACIVI010000001">
    <property type="protein sequence ID" value="MBB1161628.1"/>
    <property type="molecule type" value="Genomic_DNA"/>
</dbReference>
<name>A0A839HPW5_9BURK</name>
<feature type="transmembrane region" description="Helical" evidence="1">
    <location>
        <begin position="13"/>
        <end position="32"/>
    </location>
</feature>
<protein>
    <submittedName>
        <fullName evidence="2">DUF599 domain-containing protein</fullName>
    </submittedName>
</protein>